<dbReference type="RefSeq" id="WP_070053958.1">
    <property type="nucleotide sequence ID" value="NZ_FVZF01000020.1"/>
</dbReference>
<proteinExistence type="predicted"/>
<comment type="caution">
    <text evidence="12">The sequence shown here is derived from an EMBL/GenBank/DDBJ whole genome shotgun (WGS) entry which is preliminary data.</text>
</comment>
<dbReference type="EMBL" id="MJBR01000013">
    <property type="protein sequence ID" value="OEY72831.1"/>
    <property type="molecule type" value="Genomic_DNA"/>
</dbReference>
<evidence type="ECO:0000256" key="9">
    <source>
        <dbReference type="ARBA" id="ARBA00023204"/>
    </source>
</evidence>
<evidence type="ECO:0000256" key="2">
    <source>
        <dbReference type="ARBA" id="ARBA00022741"/>
    </source>
</evidence>
<dbReference type="SUPFAM" id="SSF52540">
    <property type="entry name" value="P-loop containing nucleoside triphosphate hydrolases"/>
    <property type="match status" value="2"/>
</dbReference>
<dbReference type="InterPro" id="IPR027417">
    <property type="entry name" value="P-loop_NTPase"/>
</dbReference>
<accession>A0A2N0TX43</accession>
<name>A0A2N0TX43_9FLAO</name>
<dbReference type="OrthoDB" id="9762834at2"/>
<keyword evidence="6" id="KW-0269">Exonuclease</keyword>
<dbReference type="Gene3D" id="1.10.10.160">
    <property type="match status" value="1"/>
</dbReference>
<gene>
    <name evidence="12" type="ORF">APR40_11330</name>
    <name evidence="11" type="ORF">BHS39_11350</name>
</gene>
<keyword evidence="7" id="KW-0067">ATP-binding</keyword>
<keyword evidence="1" id="KW-0540">Nuclease</keyword>
<dbReference type="Gene3D" id="3.40.50.10930">
    <property type="match status" value="1"/>
</dbReference>
<keyword evidence="3" id="KW-0227">DNA damage</keyword>
<keyword evidence="4" id="KW-0378">Hydrolase</keyword>
<evidence type="ECO:0000313" key="12">
    <source>
        <dbReference type="EMBL" id="PKD19291.1"/>
    </source>
</evidence>
<evidence type="ECO:0000313" key="14">
    <source>
        <dbReference type="Proteomes" id="UP000232533"/>
    </source>
</evidence>
<dbReference type="Gene3D" id="3.40.50.300">
    <property type="entry name" value="P-loop containing nucleotide triphosphate hydrolases"/>
    <property type="match status" value="2"/>
</dbReference>
<evidence type="ECO:0000256" key="3">
    <source>
        <dbReference type="ARBA" id="ARBA00022763"/>
    </source>
</evidence>
<dbReference type="GO" id="GO:0006281">
    <property type="term" value="P:DNA repair"/>
    <property type="evidence" value="ECO:0007669"/>
    <property type="project" value="UniProtKB-KW"/>
</dbReference>
<keyword evidence="5" id="KW-0347">Helicase</keyword>
<dbReference type="GO" id="GO:0006310">
    <property type="term" value="P:DNA recombination"/>
    <property type="evidence" value="ECO:0007669"/>
    <property type="project" value="TreeGrafter"/>
</dbReference>
<evidence type="ECO:0000256" key="1">
    <source>
        <dbReference type="ARBA" id="ARBA00022722"/>
    </source>
</evidence>
<keyword evidence="2" id="KW-0547">Nucleotide-binding</keyword>
<reference evidence="11 13" key="2">
    <citation type="submission" date="2016-09" db="EMBL/GenBank/DDBJ databases">
        <title>Genome Sequence of Salegentibacter salarius,Isolated from a Marine Solar Saltern of the Yellow Sea in South Korea.</title>
        <authorList>
            <person name="Zheng Q."/>
            <person name="Liu Y."/>
        </authorList>
    </citation>
    <scope>NUCLEOTIDE SEQUENCE [LARGE SCALE GENOMIC DNA]</scope>
    <source>
        <strain evidence="11 13">KCTC 12974</strain>
    </source>
</reference>
<feature type="domain" description="RecC C-terminal" evidence="10">
    <location>
        <begin position="721"/>
        <end position="948"/>
    </location>
</feature>
<evidence type="ECO:0000256" key="6">
    <source>
        <dbReference type="ARBA" id="ARBA00022839"/>
    </source>
</evidence>
<sequence length="1020" mass="118338">MRKEVLMAQAQFFTANSNTELAGELATHIKATFRDSELVFQPVHIISPNKAQYQWLKEKLAENLGFIANLEQHSLNSFFKRLIGSLDPTTKDKPGKEKLIWKLFSEMGKAEFKNLFPKIKTYCGEDEIKRLALAQKLAGMFEDYLEYDPDGRWKELEGNEDLEWQLWLFEKCGFDNLQPSPQEFRKLLTQNSGVLKEYHSLYLFGNLDISPLHLEYLKALTEVEKFDIHLYRTNLNFKQKENSLAQNWGENFVRTNDKLSQLGQLPGAVQLPEGKTLLEKIQKDILIDETSKRLPEDESLLIYNSFTRVREVEALYNFLVKTVDESEGKLGARDIMVCMPSLDPYISAIKTVFDSAPYKFPYKLVSRGYGREESFWTALEQVLSFEKDDFTAPAVFNLLEMQPIQKSFGFEDLDLLKKAFIDANIRREYEGDIELETNYASFSNGLNRLIYGFCLGSEEPVEIAAKMIYPVDIAEGQQANDLFRLHHLVDLLNKFLETKAERHSAAYWHTTLMEIADEFLQPEEWQRKQFLGLMLELGCLEASADEEIAFNTFFFRLKDQLLNKDLQQIKGHGGITFSGLYPGMSMPKKVVAFLGLNFKEFPRRSQDLSFDLLSENKKPESRMLDRGAFLETFLNAEQKVLLSYIGQNVKDNSEIPASSLIGELDDYLEKAGAKIKEVQHPLHAFNSKYFEDKEKDLFTYYKGDSNKVYLKCGIENSQKLPTEISLFTLESFLKDPFQYHYNRVLNIRYSEKEDLPDWEIFSLDDLDSWVVKDLCLKNKFKSSPLEFGQLRKEIIQSGRLPLRSIGEIDLHEANERVNLLWQKVQELSKDSEFFEEKISLKFSLKNKQTMRLTGIVQMLGDSGLLLNVSKRRKKYEIIAFVRYLALLASGKAQQLNYIHLNDEQSEAELVVLKNGWTKENAYDFLRNWLQDLTDNYSRIIPFSPNFNFEVNDIALLSQDEVGPEKLKDLINNKFGRYGNCYPSAYLQREFNNGFFEDESNLVEFMQKYTTYLGPIEEAFK</sequence>
<organism evidence="12 14">
    <name type="scientific">Salegentibacter salarius</name>
    <dbReference type="NCBI Taxonomy" id="435906"/>
    <lineage>
        <taxon>Bacteria</taxon>
        <taxon>Pseudomonadati</taxon>
        <taxon>Bacteroidota</taxon>
        <taxon>Flavobacteriia</taxon>
        <taxon>Flavobacteriales</taxon>
        <taxon>Flavobacteriaceae</taxon>
        <taxon>Salegentibacter</taxon>
    </lineage>
</organism>
<dbReference type="GO" id="GO:0005524">
    <property type="term" value="F:ATP binding"/>
    <property type="evidence" value="ECO:0007669"/>
    <property type="project" value="UniProtKB-KW"/>
</dbReference>
<dbReference type="GO" id="GO:0003677">
    <property type="term" value="F:DNA binding"/>
    <property type="evidence" value="ECO:0007669"/>
    <property type="project" value="UniProtKB-KW"/>
</dbReference>
<dbReference type="Gene3D" id="1.10.10.990">
    <property type="match status" value="1"/>
</dbReference>
<dbReference type="PANTHER" id="PTHR30591">
    <property type="entry name" value="RECBCD ENZYME SUBUNIT RECC"/>
    <property type="match status" value="1"/>
</dbReference>
<keyword evidence="13" id="KW-1185">Reference proteome</keyword>
<dbReference type="Pfam" id="PF17946">
    <property type="entry name" value="RecC_C"/>
    <property type="match status" value="1"/>
</dbReference>
<dbReference type="Pfam" id="PF04257">
    <property type="entry name" value="Exonuc_V_gamma"/>
    <property type="match status" value="1"/>
</dbReference>
<keyword evidence="8" id="KW-0238">DNA-binding</keyword>
<dbReference type="InterPro" id="IPR006697">
    <property type="entry name" value="RecC"/>
</dbReference>
<dbReference type="PANTHER" id="PTHR30591:SF1">
    <property type="entry name" value="RECBCD ENZYME SUBUNIT RECC"/>
    <property type="match status" value="1"/>
</dbReference>
<dbReference type="Proteomes" id="UP000232533">
    <property type="component" value="Unassembled WGS sequence"/>
</dbReference>
<dbReference type="InterPro" id="IPR013986">
    <property type="entry name" value="DExx_box_DNA_helicase_dom_sf"/>
</dbReference>
<evidence type="ECO:0000313" key="13">
    <source>
        <dbReference type="Proteomes" id="UP000176009"/>
    </source>
</evidence>
<evidence type="ECO:0000256" key="8">
    <source>
        <dbReference type="ARBA" id="ARBA00023125"/>
    </source>
</evidence>
<reference evidence="12 14" key="1">
    <citation type="submission" date="2015-10" db="EMBL/GenBank/DDBJ databases">
        <title>Draft genome sequence of Salegentibacter salinarum KCTC 12975.</title>
        <authorList>
            <person name="Lin W."/>
            <person name="Zheng Q."/>
        </authorList>
    </citation>
    <scope>NUCLEOTIDE SEQUENCE [LARGE SCALE GENOMIC DNA]</scope>
    <source>
        <strain evidence="12 14">KCTC 12974</strain>
    </source>
</reference>
<dbReference type="InterPro" id="IPR011335">
    <property type="entry name" value="Restrct_endonuc-II-like"/>
</dbReference>
<dbReference type="GO" id="GO:0008854">
    <property type="term" value="F:exodeoxyribonuclease V activity"/>
    <property type="evidence" value="ECO:0007669"/>
    <property type="project" value="InterPro"/>
</dbReference>
<dbReference type="GO" id="GO:0009338">
    <property type="term" value="C:exodeoxyribonuclease V complex"/>
    <property type="evidence" value="ECO:0007669"/>
    <property type="project" value="InterPro"/>
</dbReference>
<dbReference type="PIRSF" id="PIRSF000980">
    <property type="entry name" value="RecC"/>
    <property type="match status" value="1"/>
</dbReference>
<protein>
    <recommendedName>
        <fullName evidence="10">RecC C-terminal domain-containing protein</fullName>
    </recommendedName>
</protein>
<dbReference type="AlphaFoldDB" id="A0A2N0TX43"/>
<keyword evidence="9" id="KW-0234">DNA repair</keyword>
<dbReference type="EMBL" id="LKTR01000016">
    <property type="protein sequence ID" value="PKD19291.1"/>
    <property type="molecule type" value="Genomic_DNA"/>
</dbReference>
<evidence type="ECO:0000256" key="5">
    <source>
        <dbReference type="ARBA" id="ARBA00022806"/>
    </source>
</evidence>
<evidence type="ECO:0000256" key="4">
    <source>
        <dbReference type="ARBA" id="ARBA00022801"/>
    </source>
</evidence>
<dbReference type="GO" id="GO:0004386">
    <property type="term" value="F:helicase activity"/>
    <property type="evidence" value="ECO:0007669"/>
    <property type="project" value="UniProtKB-KW"/>
</dbReference>
<evidence type="ECO:0000259" key="10">
    <source>
        <dbReference type="Pfam" id="PF17946"/>
    </source>
</evidence>
<evidence type="ECO:0000256" key="7">
    <source>
        <dbReference type="ARBA" id="ARBA00022840"/>
    </source>
</evidence>
<evidence type="ECO:0000313" key="11">
    <source>
        <dbReference type="EMBL" id="OEY72831.1"/>
    </source>
</evidence>
<dbReference type="SUPFAM" id="SSF52980">
    <property type="entry name" value="Restriction endonuclease-like"/>
    <property type="match status" value="1"/>
</dbReference>
<dbReference type="InterPro" id="IPR041500">
    <property type="entry name" value="RecC_C"/>
</dbReference>
<dbReference type="Proteomes" id="UP000176009">
    <property type="component" value="Unassembled WGS sequence"/>
</dbReference>